<protein>
    <submittedName>
        <fullName evidence="2">Uncharacterized protein</fullName>
    </submittedName>
</protein>
<gene>
    <name evidence="2" type="ORF">A3D62_01945</name>
</gene>
<reference evidence="2 3" key="1">
    <citation type="journal article" date="2016" name="Nat. Commun.">
        <title>Thousands of microbial genomes shed light on interconnected biogeochemical processes in an aquifer system.</title>
        <authorList>
            <person name="Anantharaman K."/>
            <person name="Brown C.T."/>
            <person name="Hug L.A."/>
            <person name="Sharon I."/>
            <person name="Castelle C.J."/>
            <person name="Probst A.J."/>
            <person name="Thomas B.C."/>
            <person name="Singh A."/>
            <person name="Wilkins M.J."/>
            <person name="Karaoz U."/>
            <person name="Brodie E.L."/>
            <person name="Williams K.H."/>
            <person name="Hubbard S.S."/>
            <person name="Banfield J.F."/>
        </authorList>
    </citation>
    <scope>NUCLEOTIDE SEQUENCE [LARGE SCALE GENOMIC DNA]</scope>
</reference>
<accession>A0A1F6CZE5</accession>
<feature type="compositionally biased region" description="Polar residues" evidence="1">
    <location>
        <begin position="1"/>
        <end position="12"/>
    </location>
</feature>
<evidence type="ECO:0000313" key="2">
    <source>
        <dbReference type="EMBL" id="OGG54440.1"/>
    </source>
</evidence>
<dbReference type="EMBL" id="MFLC01000038">
    <property type="protein sequence ID" value="OGG54440.1"/>
    <property type="molecule type" value="Genomic_DNA"/>
</dbReference>
<evidence type="ECO:0000256" key="1">
    <source>
        <dbReference type="SAM" id="MobiDB-lite"/>
    </source>
</evidence>
<evidence type="ECO:0000313" key="3">
    <source>
        <dbReference type="Proteomes" id="UP000177659"/>
    </source>
</evidence>
<feature type="region of interest" description="Disordered" evidence="1">
    <location>
        <begin position="1"/>
        <end position="24"/>
    </location>
</feature>
<comment type="caution">
    <text evidence="2">The sequence shown here is derived from an EMBL/GenBank/DDBJ whole genome shotgun (WGS) entry which is preliminary data.</text>
</comment>
<dbReference type="AlphaFoldDB" id="A0A1F6CZE5"/>
<sequence length="163" mass="18191">MEYFKQNKNGQGISPLPATTDPEGSLSVGVRPAGAVHPMIEPALPVVGRHAGFGVPIVTIAGRRVHWRLLDYHETTKATQEAWTLPCRWHRRHPLLGVVAYILYDAAVVDSHVAREVADRSNAWIRVVRIGRLGACAQEQPKRKNQKLLHDALLGVRFRADDR</sequence>
<proteinExistence type="predicted"/>
<dbReference type="Proteomes" id="UP000177659">
    <property type="component" value="Unassembled WGS sequence"/>
</dbReference>
<organism evidence="2 3">
    <name type="scientific">Candidatus Kaiserbacteria bacterium RIFCSPHIGHO2_02_FULL_49_11</name>
    <dbReference type="NCBI Taxonomy" id="1798489"/>
    <lineage>
        <taxon>Bacteria</taxon>
        <taxon>Candidatus Kaiseribacteriota</taxon>
    </lineage>
</organism>
<name>A0A1F6CZE5_9BACT</name>